<proteinExistence type="predicted"/>
<dbReference type="InterPro" id="IPR050083">
    <property type="entry name" value="HtpX_protease"/>
</dbReference>
<keyword evidence="4 11" id="KW-0812">Transmembrane</keyword>
<evidence type="ECO:0000256" key="6">
    <source>
        <dbReference type="ARBA" id="ARBA00022801"/>
    </source>
</evidence>
<dbReference type="InParanoid" id="A0A6C2YQN5"/>
<keyword evidence="7" id="KW-0862">Zinc</keyword>
<evidence type="ECO:0000313" key="14">
    <source>
        <dbReference type="Proteomes" id="UP000464378"/>
    </source>
</evidence>
<dbReference type="PANTHER" id="PTHR43221:SF2">
    <property type="entry name" value="PROTEASE HTPX HOMOLOG"/>
    <property type="match status" value="1"/>
</dbReference>
<feature type="domain" description="Peptidase M48" evidence="12">
    <location>
        <begin position="230"/>
        <end position="381"/>
    </location>
</feature>
<feature type="transmembrane region" description="Helical" evidence="11">
    <location>
        <begin position="167"/>
        <end position="184"/>
    </location>
</feature>
<protein>
    <recommendedName>
        <fullName evidence="12">Peptidase M48 domain-containing protein</fullName>
    </recommendedName>
</protein>
<keyword evidence="5" id="KW-0479">Metal-binding</keyword>
<feature type="transmembrane region" description="Helical" evidence="11">
    <location>
        <begin position="462"/>
        <end position="482"/>
    </location>
</feature>
<evidence type="ECO:0000256" key="10">
    <source>
        <dbReference type="ARBA" id="ARBA00023136"/>
    </source>
</evidence>
<evidence type="ECO:0000256" key="3">
    <source>
        <dbReference type="ARBA" id="ARBA00022670"/>
    </source>
</evidence>
<feature type="transmembrane region" description="Helical" evidence="11">
    <location>
        <begin position="114"/>
        <end position="139"/>
    </location>
</feature>
<evidence type="ECO:0000256" key="1">
    <source>
        <dbReference type="ARBA" id="ARBA00001947"/>
    </source>
</evidence>
<keyword evidence="10 11" id="KW-0472">Membrane</keyword>
<keyword evidence="6" id="KW-0378">Hydrolase</keyword>
<evidence type="ECO:0000256" key="9">
    <source>
        <dbReference type="ARBA" id="ARBA00023049"/>
    </source>
</evidence>
<dbReference type="GO" id="GO:0006508">
    <property type="term" value="P:proteolysis"/>
    <property type="evidence" value="ECO:0007669"/>
    <property type="project" value="UniProtKB-KW"/>
</dbReference>
<evidence type="ECO:0000256" key="5">
    <source>
        <dbReference type="ARBA" id="ARBA00022723"/>
    </source>
</evidence>
<evidence type="ECO:0000256" key="11">
    <source>
        <dbReference type="SAM" id="Phobius"/>
    </source>
</evidence>
<feature type="transmembrane region" description="Helical" evidence="11">
    <location>
        <begin position="343"/>
        <end position="361"/>
    </location>
</feature>
<dbReference type="GO" id="GO:0004222">
    <property type="term" value="F:metalloendopeptidase activity"/>
    <property type="evidence" value="ECO:0007669"/>
    <property type="project" value="InterPro"/>
</dbReference>
<name>A0A6C2YQN5_9BACT</name>
<dbReference type="CDD" id="cd07345">
    <property type="entry name" value="M48A_Ste24p-like"/>
    <property type="match status" value="1"/>
</dbReference>
<dbReference type="Gene3D" id="3.30.2010.10">
    <property type="entry name" value="Metalloproteases ('zincins'), catalytic domain"/>
    <property type="match status" value="1"/>
</dbReference>
<dbReference type="EMBL" id="LR586016">
    <property type="protein sequence ID" value="VIP03667.1"/>
    <property type="molecule type" value="Genomic_DNA"/>
</dbReference>
<feature type="transmembrane region" description="Helical" evidence="11">
    <location>
        <begin position="77"/>
        <end position="94"/>
    </location>
</feature>
<feature type="transmembrane region" description="Helical" evidence="11">
    <location>
        <begin position="302"/>
        <end position="323"/>
    </location>
</feature>
<dbReference type="Proteomes" id="UP000464378">
    <property type="component" value="Chromosome"/>
</dbReference>
<dbReference type="GO" id="GO:0046872">
    <property type="term" value="F:metal ion binding"/>
    <property type="evidence" value="ECO:0007669"/>
    <property type="project" value="UniProtKB-KW"/>
</dbReference>
<dbReference type="KEGG" id="tim:GMBLW1_02930"/>
<organism evidence="13">
    <name type="scientific">Tuwongella immobilis</name>
    <dbReference type="NCBI Taxonomy" id="692036"/>
    <lineage>
        <taxon>Bacteria</taxon>
        <taxon>Pseudomonadati</taxon>
        <taxon>Planctomycetota</taxon>
        <taxon>Planctomycetia</taxon>
        <taxon>Gemmatales</taxon>
        <taxon>Gemmataceae</taxon>
        <taxon>Tuwongella</taxon>
    </lineage>
</organism>
<evidence type="ECO:0000256" key="4">
    <source>
        <dbReference type="ARBA" id="ARBA00022692"/>
    </source>
</evidence>
<dbReference type="EMBL" id="LR593887">
    <property type="protein sequence ID" value="VTS04702.1"/>
    <property type="molecule type" value="Genomic_DNA"/>
</dbReference>
<evidence type="ECO:0000256" key="7">
    <source>
        <dbReference type="ARBA" id="ARBA00022833"/>
    </source>
</evidence>
<keyword evidence="9" id="KW-0482">Metalloprotease</keyword>
<keyword evidence="8 11" id="KW-1133">Transmembrane helix</keyword>
<feature type="transmembrane region" description="Helical" evidence="11">
    <location>
        <begin position="196"/>
        <end position="215"/>
    </location>
</feature>
<evidence type="ECO:0000256" key="2">
    <source>
        <dbReference type="ARBA" id="ARBA00022475"/>
    </source>
</evidence>
<evidence type="ECO:0000313" key="13">
    <source>
        <dbReference type="EMBL" id="VIP03667.1"/>
    </source>
</evidence>
<evidence type="ECO:0000256" key="8">
    <source>
        <dbReference type="ARBA" id="ARBA00022989"/>
    </source>
</evidence>
<feature type="transmembrane region" description="Helical" evidence="11">
    <location>
        <begin position="31"/>
        <end position="56"/>
    </location>
</feature>
<dbReference type="Pfam" id="PF01435">
    <property type="entry name" value="Peptidase_M48"/>
    <property type="match status" value="1"/>
</dbReference>
<gene>
    <name evidence="13" type="ORF">GMBLW1_02930</name>
</gene>
<evidence type="ECO:0000259" key="12">
    <source>
        <dbReference type="Pfam" id="PF01435"/>
    </source>
</evidence>
<dbReference type="AlphaFoldDB" id="A0A6C2YQN5"/>
<keyword evidence="3 13" id="KW-0645">Protease</keyword>
<dbReference type="InterPro" id="IPR001915">
    <property type="entry name" value="Peptidase_M48"/>
</dbReference>
<dbReference type="PANTHER" id="PTHR43221">
    <property type="entry name" value="PROTEASE HTPX"/>
    <property type="match status" value="1"/>
</dbReference>
<sequence length="491" mass="56202">MFLILVFFLIAAVTPLPWPERPEMLRGIPVPLLTMGLVLLGMLVQLLPAVRLRAVIRLAESDRLAMLHRHIQIRRRQLFTQLATMGLIFGIAGWPDWIRDGLRVANPDGTRVLIPFGETLLIAPFFVLQIAGWMIAYWVEAAFRQAWGNPVTIRLGRYVLMHLRQQALFLMVPIAFVILQQSVARWYPEAFSSTPAQIGSLLILLLLPMVMPLVIRPMLGLKPMPDLQFSQRLRDMAARHRCGFRQVLLWPTHDTLANAMVIGMVRPFRYVVFTDRILRDLTEAEIDGVFGHELGHIYHQHFVLYSVFLVVSVVMLSAGWGIALETWLWHDRESLRSWGDWLTLGPILVLGAYLFTVFGFLSRMCERQADLFGCRVHAGDDGQVTVDGIDHFVAALRQVERINGIARNQPSPATSGIRGWFHWLRRTMGAWQHGSLADRIAFLEQLRERPEQAQSIDRTIRWASWGMVMAIVLINIAIAQVWGWEFLLKLY</sequence>
<comment type="cofactor">
    <cofactor evidence="1">
        <name>Zn(2+)</name>
        <dbReference type="ChEBI" id="CHEBI:29105"/>
    </cofactor>
</comment>
<dbReference type="RefSeq" id="WP_162658834.1">
    <property type="nucleotide sequence ID" value="NZ_LR593887.1"/>
</dbReference>
<accession>A0A6C2YQN5</accession>
<keyword evidence="2" id="KW-1003">Cell membrane</keyword>
<reference evidence="13" key="1">
    <citation type="submission" date="2019-04" db="EMBL/GenBank/DDBJ databases">
        <authorList>
            <consortium name="Science for Life Laboratories"/>
        </authorList>
    </citation>
    <scope>NUCLEOTIDE SEQUENCE</scope>
    <source>
        <strain evidence="13">MBLW1</strain>
    </source>
</reference>
<keyword evidence="14" id="KW-1185">Reference proteome</keyword>